<dbReference type="Gene3D" id="3.60.110.10">
    <property type="entry name" value="Carbon-nitrogen hydrolase"/>
    <property type="match status" value="1"/>
</dbReference>
<dbReference type="AlphaFoldDB" id="A0A1X6XCI2"/>
<dbReference type="InterPro" id="IPR001110">
    <property type="entry name" value="UPF0012_CS"/>
</dbReference>
<sequence length="283" mass="30573">MRISGIQLGYDDHETLADRVVRAADLVRTQHSSDLIVLPELWPSSGFGYRSWGPAAQTLDGPIVTAMRAAARDTGAHLHMGSLIEGTPEALERLASVDHDVKRLPELPDGERGLWNTSVLIDPAGEIISVYRKIHRFGFGNGEPKLLEAGEDIVTAPIEVDGRTVTLGLATCYDLRFPEQFRALLDAGAEVFVVPAAWPAPRVDHWSLLARARAAEDFCAMVAVNTAGFHAKTQMGGHSVILDASASVLAEAGPDESIITADIDIEAIHSRRTSFPALGDRRL</sequence>
<comment type="similarity">
    <text evidence="1">Belongs to the carbon-nitrogen hydrolase superfamily. NIT1/NIT2 family.</text>
</comment>
<accession>A0A1X6XCI2</accession>
<dbReference type="PANTHER" id="PTHR23088:SF27">
    <property type="entry name" value="DEAMINATED GLUTATHIONE AMIDASE"/>
    <property type="match status" value="1"/>
</dbReference>
<dbReference type="PROSITE" id="PS50263">
    <property type="entry name" value="CN_HYDROLASE"/>
    <property type="match status" value="1"/>
</dbReference>
<dbReference type="SUPFAM" id="SSF56317">
    <property type="entry name" value="Carbon-nitrogen hydrolase"/>
    <property type="match status" value="1"/>
</dbReference>
<dbReference type="GO" id="GO:0050129">
    <property type="term" value="F:N-formylglutamate deformylase activity"/>
    <property type="evidence" value="ECO:0007669"/>
    <property type="project" value="UniProtKB-EC"/>
</dbReference>
<dbReference type="EMBL" id="FWFF01000009">
    <property type="protein sequence ID" value="SLM96793.1"/>
    <property type="molecule type" value="Genomic_DNA"/>
</dbReference>
<keyword evidence="4" id="KW-1185">Reference proteome</keyword>
<dbReference type="EC" id="3.5.1.68" evidence="3"/>
<name>A0A1X6XCI2_9MICO</name>
<evidence type="ECO:0000313" key="4">
    <source>
        <dbReference type="Proteomes" id="UP000196581"/>
    </source>
</evidence>
<keyword evidence="3" id="KW-0378">Hydrolase</keyword>
<dbReference type="RefSeq" id="WP_087006381.1">
    <property type="nucleotide sequence ID" value="NZ_FWFF01000009.1"/>
</dbReference>
<dbReference type="Proteomes" id="UP000196581">
    <property type="component" value="Unassembled WGS sequence"/>
</dbReference>
<dbReference type="InterPro" id="IPR036526">
    <property type="entry name" value="C-N_Hydrolase_sf"/>
</dbReference>
<protein>
    <submittedName>
        <fullName evidence="3">N-formylglutamate deformylase</fullName>
        <ecNumber evidence="3">3.5.1.68</ecNumber>
    </submittedName>
</protein>
<evidence type="ECO:0000256" key="1">
    <source>
        <dbReference type="ARBA" id="ARBA00010613"/>
    </source>
</evidence>
<dbReference type="Pfam" id="PF00795">
    <property type="entry name" value="CN_hydrolase"/>
    <property type="match status" value="1"/>
</dbReference>
<feature type="domain" description="CN hydrolase" evidence="2">
    <location>
        <begin position="1"/>
        <end position="265"/>
    </location>
</feature>
<evidence type="ECO:0000259" key="2">
    <source>
        <dbReference type="PROSITE" id="PS50263"/>
    </source>
</evidence>
<gene>
    <name evidence="3" type="ORF">FM105_06285</name>
</gene>
<evidence type="ECO:0000313" key="3">
    <source>
        <dbReference type="EMBL" id="SLM96793.1"/>
    </source>
</evidence>
<reference evidence="4" key="1">
    <citation type="submission" date="2017-02" db="EMBL/GenBank/DDBJ databases">
        <authorList>
            <person name="Dridi B."/>
        </authorList>
    </citation>
    <scope>NUCLEOTIDE SEQUENCE [LARGE SCALE GENOMIC DNA]</scope>
    <source>
        <strain evidence="4">B Co 03.10</strain>
    </source>
</reference>
<dbReference type="PANTHER" id="PTHR23088">
    <property type="entry name" value="NITRILASE-RELATED"/>
    <property type="match status" value="1"/>
</dbReference>
<organism evidence="3 4">
    <name type="scientific">Brevibacterium yomogidense</name>
    <dbReference type="NCBI Taxonomy" id="946573"/>
    <lineage>
        <taxon>Bacteria</taxon>
        <taxon>Bacillati</taxon>
        <taxon>Actinomycetota</taxon>
        <taxon>Actinomycetes</taxon>
        <taxon>Micrococcales</taxon>
        <taxon>Brevibacteriaceae</taxon>
        <taxon>Brevibacterium</taxon>
    </lineage>
</organism>
<dbReference type="InterPro" id="IPR003010">
    <property type="entry name" value="C-N_Hydrolase"/>
</dbReference>
<proteinExistence type="inferred from homology"/>
<dbReference type="PROSITE" id="PS01227">
    <property type="entry name" value="UPF0012"/>
    <property type="match status" value="1"/>
</dbReference>